<comment type="caution">
    <text evidence="3">The sequence shown here is derived from an EMBL/GenBank/DDBJ whole genome shotgun (WGS) entry which is preliminary data.</text>
</comment>
<dbReference type="PANTHER" id="PTHR34477">
    <property type="entry name" value="UPF0213 PROTEIN YHBQ"/>
    <property type="match status" value="1"/>
</dbReference>
<comment type="similarity">
    <text evidence="1">Belongs to the UPF0213 family.</text>
</comment>
<dbReference type="SUPFAM" id="SSF82771">
    <property type="entry name" value="GIY-YIG endonuclease"/>
    <property type="match status" value="1"/>
</dbReference>
<dbReference type="Gene3D" id="3.40.1440.10">
    <property type="entry name" value="GIY-YIG endonuclease"/>
    <property type="match status" value="1"/>
</dbReference>
<reference evidence="3 4" key="1">
    <citation type="submission" date="2015-10" db="EMBL/GenBank/DDBJ databases">
        <title>Metagenome-Assembled Genomes uncover a global brackish microbiome.</title>
        <authorList>
            <person name="Hugerth L.W."/>
            <person name="Larsson J."/>
            <person name="Alneberg J."/>
            <person name="Lindh M.V."/>
            <person name="Legrand C."/>
            <person name="Pinhassi J."/>
            <person name="Andersson A.F."/>
        </authorList>
    </citation>
    <scope>NUCLEOTIDE SEQUENCE [LARGE SCALE GENOMIC DNA]</scope>
    <source>
        <strain evidence="3">BACL9 MAG-120820-bin42</strain>
    </source>
</reference>
<sequence length="64" mass="7581">MSAWVYVLRCRDGSLYTGWTNQLEKRVKTHQAGKGGKYTRSRLPVRLVGAWRKRTRREAMREEV</sequence>
<feature type="non-terminal residue" evidence="3">
    <location>
        <position position="64"/>
    </location>
</feature>
<protein>
    <recommendedName>
        <fullName evidence="2">GIY-YIG domain-containing protein</fullName>
    </recommendedName>
</protein>
<proteinExistence type="inferred from homology"/>
<evidence type="ECO:0000259" key="2">
    <source>
        <dbReference type="PROSITE" id="PS50164"/>
    </source>
</evidence>
<gene>
    <name evidence="3" type="ORF">ABS32_05260</name>
</gene>
<evidence type="ECO:0000313" key="3">
    <source>
        <dbReference type="EMBL" id="KRP31994.1"/>
    </source>
</evidence>
<accession>A0A0R2X7H7</accession>
<evidence type="ECO:0000313" key="4">
    <source>
        <dbReference type="Proteomes" id="UP000051557"/>
    </source>
</evidence>
<name>A0A0R2X7H7_9BACT</name>
<dbReference type="CDD" id="cd10456">
    <property type="entry name" value="GIY-YIG_UPF0213"/>
    <property type="match status" value="1"/>
</dbReference>
<dbReference type="InterPro" id="IPR050190">
    <property type="entry name" value="UPF0213_domain"/>
</dbReference>
<dbReference type="EMBL" id="LIDM01000195">
    <property type="protein sequence ID" value="KRP31994.1"/>
    <property type="molecule type" value="Genomic_DNA"/>
</dbReference>
<dbReference type="Pfam" id="PF01541">
    <property type="entry name" value="GIY-YIG"/>
    <property type="match status" value="1"/>
</dbReference>
<feature type="domain" description="GIY-YIG" evidence="2">
    <location>
        <begin position="1"/>
        <end position="64"/>
    </location>
</feature>
<dbReference type="PANTHER" id="PTHR34477:SF1">
    <property type="entry name" value="UPF0213 PROTEIN YHBQ"/>
    <property type="match status" value="1"/>
</dbReference>
<dbReference type="InterPro" id="IPR000305">
    <property type="entry name" value="GIY-YIG_endonuc"/>
</dbReference>
<dbReference type="AlphaFoldDB" id="A0A0R2X7H7"/>
<dbReference type="InterPro" id="IPR035901">
    <property type="entry name" value="GIY-YIG_endonuc_sf"/>
</dbReference>
<evidence type="ECO:0000256" key="1">
    <source>
        <dbReference type="ARBA" id="ARBA00007435"/>
    </source>
</evidence>
<dbReference type="Proteomes" id="UP000051557">
    <property type="component" value="Unassembled WGS sequence"/>
</dbReference>
<organism evidence="3 4">
    <name type="scientific">Verrucomicrobia subdivision 6 bacterium BACL9 MAG-120820-bin42</name>
    <dbReference type="NCBI Taxonomy" id="1655634"/>
    <lineage>
        <taxon>Bacteria</taxon>
        <taxon>Pseudomonadati</taxon>
        <taxon>Verrucomicrobiota</taxon>
        <taxon>Verrucomicrobiia</taxon>
        <taxon>Verrucomicrobiales</taxon>
        <taxon>Verrucomicrobia subdivision 6</taxon>
    </lineage>
</organism>
<dbReference type="PROSITE" id="PS50164">
    <property type="entry name" value="GIY_YIG"/>
    <property type="match status" value="1"/>
</dbReference>